<evidence type="ECO:0000313" key="1">
    <source>
        <dbReference type="EMBL" id="KAH6923893.1"/>
    </source>
</evidence>
<dbReference type="EMBL" id="CM023488">
    <property type="protein sequence ID" value="KAH6923893.1"/>
    <property type="molecule type" value="Genomic_DNA"/>
</dbReference>
<reference evidence="1" key="1">
    <citation type="submission" date="2020-05" db="EMBL/GenBank/DDBJ databases">
        <title>Large-scale comparative analyses of tick genomes elucidate their genetic diversity and vector capacities.</title>
        <authorList>
            <person name="Jia N."/>
            <person name="Wang J."/>
            <person name="Shi W."/>
            <person name="Du L."/>
            <person name="Sun Y."/>
            <person name="Zhan W."/>
            <person name="Jiang J."/>
            <person name="Wang Q."/>
            <person name="Zhang B."/>
            <person name="Ji P."/>
            <person name="Sakyi L.B."/>
            <person name="Cui X."/>
            <person name="Yuan T."/>
            <person name="Jiang B."/>
            <person name="Yang W."/>
            <person name="Lam T.T.-Y."/>
            <person name="Chang Q."/>
            <person name="Ding S."/>
            <person name="Wang X."/>
            <person name="Zhu J."/>
            <person name="Ruan X."/>
            <person name="Zhao L."/>
            <person name="Wei J."/>
            <person name="Que T."/>
            <person name="Du C."/>
            <person name="Cheng J."/>
            <person name="Dai P."/>
            <person name="Han X."/>
            <person name="Huang E."/>
            <person name="Gao Y."/>
            <person name="Liu J."/>
            <person name="Shao H."/>
            <person name="Ye R."/>
            <person name="Li L."/>
            <person name="Wei W."/>
            <person name="Wang X."/>
            <person name="Wang C."/>
            <person name="Yang T."/>
            <person name="Huo Q."/>
            <person name="Li W."/>
            <person name="Guo W."/>
            <person name="Chen H."/>
            <person name="Zhou L."/>
            <person name="Ni X."/>
            <person name="Tian J."/>
            <person name="Zhou Y."/>
            <person name="Sheng Y."/>
            <person name="Liu T."/>
            <person name="Pan Y."/>
            <person name="Xia L."/>
            <person name="Li J."/>
            <person name="Zhao F."/>
            <person name="Cao W."/>
        </authorList>
    </citation>
    <scope>NUCLEOTIDE SEQUENCE</scope>
    <source>
        <strain evidence="1">Hyas-2018</strain>
    </source>
</reference>
<protein>
    <submittedName>
        <fullName evidence="1">Uncharacterized protein</fullName>
    </submittedName>
</protein>
<dbReference type="Proteomes" id="UP000821845">
    <property type="component" value="Chromosome 8"/>
</dbReference>
<accession>A0ACB7RMM9</accession>
<proteinExistence type="predicted"/>
<organism evidence="1 2">
    <name type="scientific">Hyalomma asiaticum</name>
    <name type="common">Tick</name>
    <dbReference type="NCBI Taxonomy" id="266040"/>
    <lineage>
        <taxon>Eukaryota</taxon>
        <taxon>Metazoa</taxon>
        <taxon>Ecdysozoa</taxon>
        <taxon>Arthropoda</taxon>
        <taxon>Chelicerata</taxon>
        <taxon>Arachnida</taxon>
        <taxon>Acari</taxon>
        <taxon>Parasitiformes</taxon>
        <taxon>Ixodida</taxon>
        <taxon>Ixodoidea</taxon>
        <taxon>Ixodidae</taxon>
        <taxon>Hyalomminae</taxon>
        <taxon>Hyalomma</taxon>
    </lineage>
</organism>
<keyword evidence="2" id="KW-1185">Reference proteome</keyword>
<gene>
    <name evidence="1" type="ORF">HPB50_008420</name>
</gene>
<sequence>MFGLSNSMNFGSSMRNNHDAAATAWAAIRPDRQGATPRSLSPRYTNETRRPQDVTALFADVA</sequence>
<evidence type="ECO:0000313" key="2">
    <source>
        <dbReference type="Proteomes" id="UP000821845"/>
    </source>
</evidence>
<name>A0ACB7RMM9_HYAAI</name>
<comment type="caution">
    <text evidence="1">The sequence shown here is derived from an EMBL/GenBank/DDBJ whole genome shotgun (WGS) entry which is preliminary data.</text>
</comment>